<dbReference type="GO" id="GO:0007059">
    <property type="term" value="P:chromosome segregation"/>
    <property type="evidence" value="ECO:0007669"/>
    <property type="project" value="UniProtKB-KW"/>
</dbReference>
<keyword evidence="4" id="KW-0233">DNA recombination</keyword>
<dbReference type="Pfam" id="PF00589">
    <property type="entry name" value="Phage_integrase"/>
    <property type="match status" value="1"/>
</dbReference>
<dbReference type="Pfam" id="PF02899">
    <property type="entry name" value="Phage_int_SAM_1"/>
    <property type="match status" value="1"/>
</dbReference>
<dbReference type="PANTHER" id="PTHR30349:SF81">
    <property type="entry name" value="TYROSINE RECOMBINASE XERC"/>
    <property type="match status" value="1"/>
</dbReference>
<dbReference type="STRING" id="69960.SAMN05421720_103131"/>
<dbReference type="Gene3D" id="1.10.443.10">
    <property type="entry name" value="Intergrase catalytic core"/>
    <property type="match status" value="2"/>
</dbReference>
<protein>
    <submittedName>
        <fullName evidence="8">Integrase/recombinase XerD</fullName>
    </submittedName>
</protein>
<feature type="domain" description="Tyr recombinase" evidence="6">
    <location>
        <begin position="106"/>
        <end position="296"/>
    </location>
</feature>
<dbReference type="InterPro" id="IPR002104">
    <property type="entry name" value="Integrase_catalytic"/>
</dbReference>
<dbReference type="EMBL" id="FNAP01000003">
    <property type="protein sequence ID" value="SDE08580.1"/>
    <property type="molecule type" value="Genomic_DNA"/>
</dbReference>
<reference evidence="8 9" key="1">
    <citation type="submission" date="2016-10" db="EMBL/GenBank/DDBJ databases">
        <authorList>
            <person name="de Groot N.N."/>
        </authorList>
    </citation>
    <scope>NUCLEOTIDE SEQUENCE [LARGE SCALE GENOMIC DNA]</scope>
    <source>
        <strain evidence="8 9">ATCC 700224</strain>
    </source>
</reference>
<dbReference type="RefSeq" id="WP_092783625.1">
    <property type="nucleotide sequence ID" value="NZ_FNAP01000003.1"/>
</dbReference>
<dbReference type="OrthoDB" id="9801717at2"/>
<dbReference type="InterPro" id="IPR010998">
    <property type="entry name" value="Integrase_recombinase_N"/>
</dbReference>
<feature type="domain" description="Core-binding (CB)" evidence="7">
    <location>
        <begin position="1"/>
        <end position="84"/>
    </location>
</feature>
<evidence type="ECO:0000313" key="9">
    <source>
        <dbReference type="Proteomes" id="UP000199412"/>
    </source>
</evidence>
<dbReference type="PANTHER" id="PTHR30349">
    <property type="entry name" value="PHAGE INTEGRASE-RELATED"/>
    <property type="match status" value="1"/>
</dbReference>
<evidence type="ECO:0000256" key="3">
    <source>
        <dbReference type="ARBA" id="ARBA00023125"/>
    </source>
</evidence>
<dbReference type="InterPro" id="IPR050090">
    <property type="entry name" value="Tyrosine_recombinase_XerCD"/>
</dbReference>
<proteinExistence type="predicted"/>
<dbReference type="Proteomes" id="UP000199412">
    <property type="component" value="Unassembled WGS sequence"/>
</dbReference>
<dbReference type="Gene3D" id="1.10.150.130">
    <property type="match status" value="1"/>
</dbReference>
<evidence type="ECO:0000256" key="4">
    <source>
        <dbReference type="ARBA" id="ARBA00023172"/>
    </source>
</evidence>
<dbReference type="PROSITE" id="PS51898">
    <property type="entry name" value="TYR_RECOMBINASE"/>
    <property type="match status" value="1"/>
</dbReference>
<dbReference type="SUPFAM" id="SSF56349">
    <property type="entry name" value="DNA breaking-rejoining enzymes"/>
    <property type="match status" value="1"/>
</dbReference>
<dbReference type="InterPro" id="IPR013762">
    <property type="entry name" value="Integrase-like_cat_sf"/>
</dbReference>
<dbReference type="InterPro" id="IPR044068">
    <property type="entry name" value="CB"/>
</dbReference>
<keyword evidence="3 5" id="KW-0238">DNA-binding</keyword>
<evidence type="ECO:0000313" key="8">
    <source>
        <dbReference type="EMBL" id="SDE08580.1"/>
    </source>
</evidence>
<dbReference type="InterPro" id="IPR004107">
    <property type="entry name" value="Integrase_SAM-like_N"/>
</dbReference>
<evidence type="ECO:0000256" key="2">
    <source>
        <dbReference type="ARBA" id="ARBA00022908"/>
    </source>
</evidence>
<keyword evidence="2" id="KW-0229">DNA integration</keyword>
<sequence length="311" mass="34929">MDLSLIVEDFLASAHNRGLSDHTVRAYRQDLTAFSRWARAAQPEPVFGRDAVLDWVAAMRAEGYAAATIKRRLACMKVLCRWLEDEERLETNPFHRLRLPVPLPRRLPRNLKREEVSALLDAPPHRSPPAPDDADGQAMATLSLALELLFTTGIRVGELCAIRLPDIDLEAGTIAIKGKGNRERHVFLVDDTITAQVRAYVHTRRPAVPGLDALLLTPRGVAADPNHIRRLLHRHVETLNLSRRITPHMLRHTAATELLDGGVDIRLVQKLLGHASISTTEIYTHVSDATLRTRLRAVNPRQRLRARQQEG</sequence>
<gene>
    <name evidence="8" type="ORF">SAMN05421720_103131</name>
</gene>
<accession>A0A1G7A1C4</accession>
<dbReference type="GO" id="GO:0015074">
    <property type="term" value="P:DNA integration"/>
    <property type="evidence" value="ECO:0007669"/>
    <property type="project" value="UniProtKB-KW"/>
</dbReference>
<keyword evidence="1" id="KW-0159">Chromosome partition</keyword>
<evidence type="ECO:0000259" key="6">
    <source>
        <dbReference type="PROSITE" id="PS51898"/>
    </source>
</evidence>
<dbReference type="GO" id="GO:0006310">
    <property type="term" value="P:DNA recombination"/>
    <property type="evidence" value="ECO:0007669"/>
    <property type="project" value="UniProtKB-KW"/>
</dbReference>
<evidence type="ECO:0000256" key="5">
    <source>
        <dbReference type="PROSITE-ProRule" id="PRU01248"/>
    </source>
</evidence>
<name>A0A1G7A1C4_9PROT</name>
<dbReference type="GO" id="GO:0003677">
    <property type="term" value="F:DNA binding"/>
    <property type="evidence" value="ECO:0007669"/>
    <property type="project" value="UniProtKB-UniRule"/>
</dbReference>
<dbReference type="InterPro" id="IPR011010">
    <property type="entry name" value="DNA_brk_join_enz"/>
</dbReference>
<evidence type="ECO:0000259" key="7">
    <source>
        <dbReference type="PROSITE" id="PS51900"/>
    </source>
</evidence>
<dbReference type="PROSITE" id="PS51900">
    <property type="entry name" value="CB"/>
    <property type="match status" value="1"/>
</dbReference>
<dbReference type="AlphaFoldDB" id="A0A1G7A1C4"/>
<evidence type="ECO:0000256" key="1">
    <source>
        <dbReference type="ARBA" id="ARBA00022829"/>
    </source>
</evidence>
<organism evidence="8 9">
    <name type="scientific">Rhodospira trueperi</name>
    <dbReference type="NCBI Taxonomy" id="69960"/>
    <lineage>
        <taxon>Bacteria</taxon>
        <taxon>Pseudomonadati</taxon>
        <taxon>Pseudomonadota</taxon>
        <taxon>Alphaproteobacteria</taxon>
        <taxon>Rhodospirillales</taxon>
        <taxon>Rhodospirillaceae</taxon>
        <taxon>Rhodospira</taxon>
    </lineage>
</organism>
<keyword evidence="9" id="KW-1185">Reference proteome</keyword>